<dbReference type="EC" id="4.2.1.75" evidence="3 9"/>
<keyword evidence="4 9" id="KW-0456">Lyase</keyword>
<evidence type="ECO:0000256" key="4">
    <source>
        <dbReference type="ARBA" id="ARBA00023239"/>
    </source>
</evidence>
<dbReference type="InterPro" id="IPR003754">
    <property type="entry name" value="4pyrrol_synth_uPrphyn_synth"/>
</dbReference>
<evidence type="ECO:0000256" key="8">
    <source>
        <dbReference type="ARBA" id="ARBA00048617"/>
    </source>
</evidence>
<protein>
    <recommendedName>
        <fullName evidence="7 9">Uroporphyrinogen-III synthase</fullName>
        <ecNumber evidence="3 9">4.2.1.75</ecNumber>
    </recommendedName>
</protein>
<proteinExistence type="inferred from homology"/>
<comment type="function">
    <text evidence="6 9">Catalyzes cyclization of the linear tetrapyrrole, hydroxymethylbilane, to the macrocyclic uroporphyrinogen III.</text>
</comment>
<keyword evidence="12" id="KW-1185">Reference proteome</keyword>
<dbReference type="GO" id="GO:0004852">
    <property type="term" value="F:uroporphyrinogen-III synthase activity"/>
    <property type="evidence" value="ECO:0007669"/>
    <property type="project" value="UniProtKB-UniRule"/>
</dbReference>
<evidence type="ECO:0000313" key="11">
    <source>
        <dbReference type="EMBL" id="ASP49263.1"/>
    </source>
</evidence>
<dbReference type="UniPathway" id="UPA00251">
    <property type="reaction ID" value="UER00320"/>
</dbReference>
<gene>
    <name evidence="11" type="ORF">B5D82_16695</name>
</gene>
<evidence type="ECO:0000256" key="7">
    <source>
        <dbReference type="ARBA" id="ARBA00040167"/>
    </source>
</evidence>
<evidence type="ECO:0000256" key="3">
    <source>
        <dbReference type="ARBA" id="ARBA00013109"/>
    </source>
</evidence>
<dbReference type="RefSeq" id="WP_081153124.1">
    <property type="nucleotide sequence ID" value="NZ_CP020465.1"/>
</dbReference>
<comment type="pathway">
    <text evidence="1 9">Porphyrin-containing compound metabolism; protoporphyrin-IX biosynthesis; coproporphyrinogen-III from 5-aminolevulinate: step 3/4.</text>
</comment>
<dbReference type="OrthoDB" id="9815856at2"/>
<evidence type="ECO:0000256" key="6">
    <source>
        <dbReference type="ARBA" id="ARBA00037589"/>
    </source>
</evidence>
<dbReference type="AlphaFoldDB" id="A0A222GC66"/>
<reference evidence="11 12" key="1">
    <citation type="submission" date="2017-08" db="EMBL/GenBank/DDBJ databases">
        <title>Complete genome of Colwellia sp. NB097-1, a psychrophile bacterium ioslated from Bering Sea.</title>
        <authorList>
            <person name="Chen X."/>
        </authorList>
    </citation>
    <scope>NUCLEOTIDE SEQUENCE [LARGE SCALE GENOMIC DNA]</scope>
    <source>
        <strain evidence="11 12">NB097-1</strain>
    </source>
</reference>
<dbReference type="SUPFAM" id="SSF69618">
    <property type="entry name" value="HemD-like"/>
    <property type="match status" value="1"/>
</dbReference>
<comment type="similarity">
    <text evidence="2 9">Belongs to the uroporphyrinogen-III synthase family.</text>
</comment>
<dbReference type="KEGG" id="cber:B5D82_16695"/>
<dbReference type="PANTHER" id="PTHR38042">
    <property type="entry name" value="UROPORPHYRINOGEN-III SYNTHASE, CHLOROPLASTIC"/>
    <property type="match status" value="1"/>
</dbReference>
<dbReference type="GO" id="GO:0006782">
    <property type="term" value="P:protoporphyrinogen IX biosynthetic process"/>
    <property type="evidence" value="ECO:0007669"/>
    <property type="project" value="UniProtKB-UniRule"/>
</dbReference>
<dbReference type="InterPro" id="IPR039793">
    <property type="entry name" value="UROS/Hem4"/>
</dbReference>
<evidence type="ECO:0000256" key="5">
    <source>
        <dbReference type="ARBA" id="ARBA00023244"/>
    </source>
</evidence>
<name>A0A222GC66_9GAMM</name>
<evidence type="ECO:0000313" key="12">
    <source>
        <dbReference type="Proteomes" id="UP000202259"/>
    </source>
</evidence>
<dbReference type="CDD" id="cd06578">
    <property type="entry name" value="HemD"/>
    <property type="match status" value="1"/>
</dbReference>
<comment type="catalytic activity">
    <reaction evidence="8 9">
        <text>hydroxymethylbilane = uroporphyrinogen III + H2O</text>
        <dbReference type="Rhea" id="RHEA:18965"/>
        <dbReference type="ChEBI" id="CHEBI:15377"/>
        <dbReference type="ChEBI" id="CHEBI:57308"/>
        <dbReference type="ChEBI" id="CHEBI:57845"/>
        <dbReference type="EC" id="4.2.1.75"/>
    </reaction>
</comment>
<dbReference type="Proteomes" id="UP000202259">
    <property type="component" value="Chromosome"/>
</dbReference>
<dbReference type="PANTHER" id="PTHR38042:SF1">
    <property type="entry name" value="UROPORPHYRINOGEN-III SYNTHASE, CHLOROPLASTIC"/>
    <property type="match status" value="1"/>
</dbReference>
<dbReference type="EMBL" id="CP020465">
    <property type="protein sequence ID" value="ASP49263.1"/>
    <property type="molecule type" value="Genomic_DNA"/>
</dbReference>
<accession>A0A222GC66</accession>
<dbReference type="GO" id="GO:0006780">
    <property type="term" value="P:uroporphyrinogen III biosynthetic process"/>
    <property type="evidence" value="ECO:0007669"/>
    <property type="project" value="UniProtKB-UniRule"/>
</dbReference>
<dbReference type="Gene3D" id="3.40.50.10090">
    <property type="match status" value="2"/>
</dbReference>
<dbReference type="Pfam" id="PF02602">
    <property type="entry name" value="HEM4"/>
    <property type="match status" value="1"/>
</dbReference>
<keyword evidence="5 9" id="KW-0627">Porphyrin biosynthesis</keyword>
<evidence type="ECO:0000256" key="2">
    <source>
        <dbReference type="ARBA" id="ARBA00008133"/>
    </source>
</evidence>
<evidence type="ECO:0000259" key="10">
    <source>
        <dbReference type="Pfam" id="PF02602"/>
    </source>
</evidence>
<organism evidence="11 12">
    <name type="scientific">Cognaticolwellia beringensis</name>
    <dbReference type="NCBI Taxonomy" id="1967665"/>
    <lineage>
        <taxon>Bacteria</taxon>
        <taxon>Pseudomonadati</taxon>
        <taxon>Pseudomonadota</taxon>
        <taxon>Gammaproteobacteria</taxon>
        <taxon>Alteromonadales</taxon>
        <taxon>Colwelliaceae</taxon>
        <taxon>Cognaticolwellia</taxon>
    </lineage>
</organism>
<dbReference type="InterPro" id="IPR036108">
    <property type="entry name" value="4pyrrol_syn_uPrphyn_synt_sf"/>
</dbReference>
<evidence type="ECO:0000256" key="1">
    <source>
        <dbReference type="ARBA" id="ARBA00004772"/>
    </source>
</evidence>
<sequence>MDALPINVLFSREYSQLGSALKVLSAKKFKVIACPTIKIAAVEKNQQLKNDFTQAVTADYLIFTSQYAVIETIAFLKLLGISASALNAMKICAVGPMVSRQLAEYGLIADMMPSIYTAESLGDLFPRIAADSLKIFFPKGNRAALKLEQVLAEKGYSIISPIIYQTTLRKSLEKPAQALFDAKNVDCFVFTSPSSVLALTSILNTAKNEQALKNTVLCAIGTTTYQACLDAGLTVSIMPKEFTIEGLARAIDSYYLHFTGKDIDKN</sequence>
<feature type="domain" description="Tetrapyrrole biosynthesis uroporphyrinogen III synthase" evidence="10">
    <location>
        <begin position="24"/>
        <end position="248"/>
    </location>
</feature>
<evidence type="ECO:0000256" key="9">
    <source>
        <dbReference type="RuleBase" id="RU366031"/>
    </source>
</evidence>